<comment type="pathway">
    <text evidence="2">Siderophore biosynthesis; mycobactin biosynthesis.</text>
</comment>
<dbReference type="Proteomes" id="UP001354971">
    <property type="component" value="Unassembled WGS sequence"/>
</dbReference>
<evidence type="ECO:0000259" key="13">
    <source>
        <dbReference type="Pfam" id="PF02771"/>
    </source>
</evidence>
<dbReference type="Gene3D" id="1.10.540.10">
    <property type="entry name" value="Acyl-CoA dehydrogenase/oxidase, N-terminal domain"/>
    <property type="match status" value="1"/>
</dbReference>
<dbReference type="InterPro" id="IPR050741">
    <property type="entry name" value="Acyl-CoA_dehydrogenase"/>
</dbReference>
<evidence type="ECO:0000256" key="4">
    <source>
        <dbReference type="ARBA" id="ARBA00022630"/>
    </source>
</evidence>
<dbReference type="PANTHER" id="PTHR48083">
    <property type="entry name" value="MEDIUM-CHAIN SPECIFIC ACYL-COA DEHYDROGENASE, MITOCHONDRIAL-RELATED"/>
    <property type="match status" value="1"/>
</dbReference>
<evidence type="ECO:0000259" key="11">
    <source>
        <dbReference type="Pfam" id="PF00441"/>
    </source>
</evidence>
<evidence type="ECO:0000256" key="8">
    <source>
        <dbReference type="ARBA" id="ARBA00040394"/>
    </source>
</evidence>
<dbReference type="PROSITE" id="PS00072">
    <property type="entry name" value="ACYL_COA_DH_1"/>
    <property type="match status" value="1"/>
</dbReference>
<organism evidence="14 15">
    <name type="scientific">Hyphobacterium lacteum</name>
    <dbReference type="NCBI Taxonomy" id="3116575"/>
    <lineage>
        <taxon>Bacteria</taxon>
        <taxon>Pseudomonadati</taxon>
        <taxon>Pseudomonadota</taxon>
        <taxon>Alphaproteobacteria</taxon>
        <taxon>Maricaulales</taxon>
        <taxon>Maricaulaceae</taxon>
        <taxon>Hyphobacterium</taxon>
    </lineage>
</organism>
<comment type="caution">
    <text evidence="14">The sequence shown here is derived from an EMBL/GenBank/DDBJ whole genome shotgun (WGS) entry which is preliminary data.</text>
</comment>
<evidence type="ECO:0000259" key="12">
    <source>
        <dbReference type="Pfam" id="PF02770"/>
    </source>
</evidence>
<feature type="domain" description="Acyl-CoA dehydrogenase/oxidase N-terminal" evidence="13">
    <location>
        <begin position="17"/>
        <end position="127"/>
    </location>
</feature>
<keyword evidence="4 10" id="KW-0285">Flavoprotein</keyword>
<sequence length="388" mass="43156">MLADPLNVKRPEWLDQEDVNIFYDAVRGFVEKECLPHGERWEKEGVVDRDVWTKAGEAGLLCPACPEEYGGAGGDWRHDYVFHMAVAELGVDGWGASLHNSIVAPYVWHYASEEQKKRILPKMVSGEYVGAIAMSEPAAGSDLQGIKTTARKDGNGYRINGSKTFITNGGTANFIIVVAKTDPAAGAKGTSLFMVETDGLEGFRRGRLLDKVGLKGQDTAELFFDDMWVPADALIGPEEGKGFIQLMEQLPQERLQIAVQGVGMMKRALDETIRYVKERQAFGKPVIAFQNTQFKLAELKTKATIAEVFCQYCSDLLIKGELDASTASMAKYWVSDIQCELIDECVQLHGGYGFMNEYPVARMWRDSRVQRIYGGTNEIMKLLISRTL</sequence>
<evidence type="ECO:0000256" key="10">
    <source>
        <dbReference type="RuleBase" id="RU362125"/>
    </source>
</evidence>
<gene>
    <name evidence="14" type="ORF">V0U79_03420</name>
</gene>
<dbReference type="InterPro" id="IPR009075">
    <property type="entry name" value="AcylCo_DH/oxidase_C"/>
</dbReference>
<dbReference type="RefSeq" id="WP_330198066.1">
    <property type="nucleotide sequence ID" value="NZ_JAZDRP010000002.1"/>
</dbReference>
<dbReference type="PIRSF" id="PIRSF016578">
    <property type="entry name" value="HsaA"/>
    <property type="match status" value="1"/>
</dbReference>
<comment type="function">
    <text evidence="7">Catalyzes the dehydrogenation at the alpha-beta position of ACP-bound acyl chains. This results in the introduction of a double bond in the lipidic chain, which is further transferred to the epsilon-amino group of lysine residue in the mycobactin core by MbtK.</text>
</comment>
<dbReference type="Pfam" id="PF02770">
    <property type="entry name" value="Acyl-CoA_dh_M"/>
    <property type="match status" value="1"/>
</dbReference>
<feature type="domain" description="Acyl-CoA dehydrogenase/oxidase C-terminal" evidence="11">
    <location>
        <begin position="240"/>
        <end position="387"/>
    </location>
</feature>
<dbReference type="Pfam" id="PF02771">
    <property type="entry name" value="Acyl-CoA_dh_N"/>
    <property type="match status" value="1"/>
</dbReference>
<protein>
    <recommendedName>
        <fullName evidence="8">Acyl-[acyl-carrier-protein] dehydrogenase MbtN</fullName>
    </recommendedName>
    <alternativeName>
        <fullName evidence="9">Mycobactin synthase protein N</fullName>
    </alternativeName>
</protein>
<evidence type="ECO:0000256" key="1">
    <source>
        <dbReference type="ARBA" id="ARBA00001974"/>
    </source>
</evidence>
<dbReference type="InterPro" id="IPR036250">
    <property type="entry name" value="AcylCo_DH-like_C"/>
</dbReference>
<dbReference type="PROSITE" id="PS00073">
    <property type="entry name" value="ACYL_COA_DH_2"/>
    <property type="match status" value="1"/>
</dbReference>
<evidence type="ECO:0000256" key="5">
    <source>
        <dbReference type="ARBA" id="ARBA00022827"/>
    </source>
</evidence>
<dbReference type="SUPFAM" id="SSF56645">
    <property type="entry name" value="Acyl-CoA dehydrogenase NM domain-like"/>
    <property type="match status" value="1"/>
</dbReference>
<dbReference type="Gene3D" id="2.40.110.10">
    <property type="entry name" value="Butyryl-CoA Dehydrogenase, subunit A, domain 2"/>
    <property type="match status" value="1"/>
</dbReference>
<evidence type="ECO:0000313" key="14">
    <source>
        <dbReference type="EMBL" id="MEE2525403.1"/>
    </source>
</evidence>
<comment type="cofactor">
    <cofactor evidence="1 10">
        <name>FAD</name>
        <dbReference type="ChEBI" id="CHEBI:57692"/>
    </cofactor>
</comment>
<dbReference type="InterPro" id="IPR037069">
    <property type="entry name" value="AcylCoA_DH/ox_N_sf"/>
</dbReference>
<evidence type="ECO:0000256" key="9">
    <source>
        <dbReference type="ARBA" id="ARBA00042660"/>
    </source>
</evidence>
<proteinExistence type="inferred from homology"/>
<evidence type="ECO:0000256" key="6">
    <source>
        <dbReference type="ARBA" id="ARBA00023002"/>
    </source>
</evidence>
<dbReference type="InterPro" id="IPR009100">
    <property type="entry name" value="AcylCoA_DH/oxidase_NM_dom_sf"/>
</dbReference>
<evidence type="ECO:0000256" key="7">
    <source>
        <dbReference type="ARBA" id="ARBA00037085"/>
    </source>
</evidence>
<name>A0ABU7LND4_9PROT</name>
<dbReference type="Pfam" id="PF00441">
    <property type="entry name" value="Acyl-CoA_dh_1"/>
    <property type="match status" value="1"/>
</dbReference>
<dbReference type="Gene3D" id="1.20.140.10">
    <property type="entry name" value="Butyryl-CoA Dehydrogenase, subunit A, domain 3"/>
    <property type="match status" value="1"/>
</dbReference>
<dbReference type="SUPFAM" id="SSF47203">
    <property type="entry name" value="Acyl-CoA dehydrogenase C-terminal domain-like"/>
    <property type="match status" value="1"/>
</dbReference>
<dbReference type="InterPro" id="IPR006091">
    <property type="entry name" value="Acyl-CoA_Oxase/DH_mid-dom"/>
</dbReference>
<reference evidence="14 15" key="1">
    <citation type="submission" date="2024-01" db="EMBL/GenBank/DDBJ databases">
        <title>Hyphobacterium bacterium isolated from marine sediment.</title>
        <authorList>
            <person name="Zhao S."/>
        </authorList>
    </citation>
    <scope>NUCLEOTIDE SEQUENCE [LARGE SCALE GENOMIC DNA]</scope>
    <source>
        <strain evidence="15">HN65</strain>
    </source>
</reference>
<dbReference type="EMBL" id="JAZDRP010000002">
    <property type="protein sequence ID" value="MEE2525403.1"/>
    <property type="molecule type" value="Genomic_DNA"/>
</dbReference>
<dbReference type="InterPro" id="IPR006089">
    <property type="entry name" value="Acyl-CoA_DH_CS"/>
</dbReference>
<dbReference type="InterPro" id="IPR046373">
    <property type="entry name" value="Acyl-CoA_Oxase/DH_mid-dom_sf"/>
</dbReference>
<dbReference type="InterPro" id="IPR013786">
    <property type="entry name" value="AcylCoA_DH/ox_N"/>
</dbReference>
<keyword evidence="6 10" id="KW-0560">Oxidoreductase</keyword>
<feature type="domain" description="Acyl-CoA oxidase/dehydrogenase middle" evidence="12">
    <location>
        <begin position="131"/>
        <end position="227"/>
    </location>
</feature>
<dbReference type="PANTHER" id="PTHR48083:SF20">
    <property type="entry name" value="LONG-CHAIN SPECIFIC ACYL-COA DEHYDROGENASE, MITOCHONDRIAL"/>
    <property type="match status" value="1"/>
</dbReference>
<evidence type="ECO:0000256" key="3">
    <source>
        <dbReference type="ARBA" id="ARBA00009347"/>
    </source>
</evidence>
<keyword evidence="5 10" id="KW-0274">FAD</keyword>
<accession>A0ABU7LND4</accession>
<comment type="similarity">
    <text evidence="3 10">Belongs to the acyl-CoA dehydrogenase family.</text>
</comment>
<evidence type="ECO:0000256" key="2">
    <source>
        <dbReference type="ARBA" id="ARBA00005102"/>
    </source>
</evidence>
<keyword evidence="15" id="KW-1185">Reference proteome</keyword>
<evidence type="ECO:0000313" key="15">
    <source>
        <dbReference type="Proteomes" id="UP001354971"/>
    </source>
</evidence>